<name>A0ABV7Y892_9ACTN</name>
<evidence type="ECO:0000256" key="8">
    <source>
        <dbReference type="ARBA" id="ARBA00022679"/>
    </source>
</evidence>
<keyword evidence="12" id="KW-0902">Two-component regulatory system</keyword>
<keyword evidence="17" id="KW-1133">Transmembrane helix</keyword>
<evidence type="ECO:0000256" key="15">
    <source>
        <dbReference type="ARBA" id="ARBA00030800"/>
    </source>
</evidence>
<dbReference type="EMBL" id="JBHRZH010000009">
    <property type="protein sequence ID" value="MFC3761531.1"/>
    <property type="molecule type" value="Genomic_DNA"/>
</dbReference>
<keyword evidence="6" id="KW-0004">4Fe-4S</keyword>
<keyword evidence="10 19" id="KW-0418">Kinase</keyword>
<dbReference type="EC" id="2.7.13.3" evidence="4"/>
<keyword evidence="16" id="KW-0175">Coiled coil</keyword>
<evidence type="ECO:0000256" key="2">
    <source>
        <dbReference type="ARBA" id="ARBA00001966"/>
    </source>
</evidence>
<evidence type="ECO:0000256" key="4">
    <source>
        <dbReference type="ARBA" id="ARBA00012438"/>
    </source>
</evidence>
<sequence>MAESELDSWDRRLERLSAVIPYVMLGISLGIAWITASETPVRGSLVWTSVIAAAAGVWMFAWVGFDPTRIKPEFGGLFFFGLVVFYAVLQYRASVFGFFAFAGYIYALQVLKGKWGFVGVAVTGLISGNAIYGGAPPSTWQEAPMYLVVLAVTTMLACTFSFIGHISVRQSQQRKEMVVELEALNAKLKETMEENAGLHAQLLTQAREAGILDERQRMAREIHDTLAQSLTGIITQVQAAEGTQRPAEGQRHLDNAVRLARDALAEAQARRTVHAVRPEALETARLPEALSEVVERWSALNGVPAEVVTTGTPRPLHPEVEVTLLRVGQEALANVAKHAGASRAGLTLSYMEDVVTLDVRDNGSGFDLAGVEGRDPSATGGFGLHSMRQRVQRLTGSLAVESAPGEGTAISASVPAILPGGES</sequence>
<dbReference type="SUPFAM" id="SSF55874">
    <property type="entry name" value="ATPase domain of HSP90 chaperone/DNA topoisomerase II/histidine kinase"/>
    <property type="match status" value="1"/>
</dbReference>
<dbReference type="SMART" id="SM00387">
    <property type="entry name" value="HATPase_c"/>
    <property type="match status" value="1"/>
</dbReference>
<dbReference type="PROSITE" id="PS50109">
    <property type="entry name" value="HIS_KIN"/>
    <property type="match status" value="1"/>
</dbReference>
<evidence type="ECO:0000256" key="10">
    <source>
        <dbReference type="ARBA" id="ARBA00022777"/>
    </source>
</evidence>
<dbReference type="RefSeq" id="WP_239553680.1">
    <property type="nucleotide sequence ID" value="NZ_JAFBCM010000001.1"/>
</dbReference>
<feature type="transmembrane region" description="Helical" evidence="17">
    <location>
        <begin position="77"/>
        <end position="108"/>
    </location>
</feature>
<feature type="coiled-coil region" evidence="16">
    <location>
        <begin position="174"/>
        <end position="201"/>
    </location>
</feature>
<evidence type="ECO:0000256" key="1">
    <source>
        <dbReference type="ARBA" id="ARBA00000085"/>
    </source>
</evidence>
<keyword evidence="7" id="KW-0963">Cytoplasm</keyword>
<reference evidence="20" key="1">
    <citation type="journal article" date="2019" name="Int. J. Syst. Evol. Microbiol.">
        <title>The Global Catalogue of Microorganisms (GCM) 10K type strain sequencing project: providing services to taxonomists for standard genome sequencing and annotation.</title>
        <authorList>
            <consortium name="The Broad Institute Genomics Platform"/>
            <consortium name="The Broad Institute Genome Sequencing Center for Infectious Disease"/>
            <person name="Wu L."/>
            <person name="Ma J."/>
        </authorList>
    </citation>
    <scope>NUCLEOTIDE SEQUENCE [LARGE SCALE GENOMIC DNA]</scope>
    <source>
        <strain evidence="20">CGMCC 4.7241</strain>
    </source>
</reference>
<dbReference type="PANTHER" id="PTHR24421">
    <property type="entry name" value="NITRATE/NITRITE SENSOR PROTEIN NARX-RELATED"/>
    <property type="match status" value="1"/>
</dbReference>
<evidence type="ECO:0000256" key="5">
    <source>
        <dbReference type="ARBA" id="ARBA00017322"/>
    </source>
</evidence>
<dbReference type="InterPro" id="IPR004358">
    <property type="entry name" value="Sig_transdc_His_kin-like_C"/>
</dbReference>
<comment type="caution">
    <text evidence="19">The sequence shown here is derived from an EMBL/GenBank/DDBJ whole genome shotgun (WGS) entry which is preliminary data.</text>
</comment>
<dbReference type="PIRSF" id="PIRSF037434">
    <property type="entry name" value="STHK_ChrS"/>
    <property type="match status" value="1"/>
</dbReference>
<dbReference type="InterPro" id="IPR005467">
    <property type="entry name" value="His_kinase_dom"/>
</dbReference>
<feature type="transmembrane region" description="Helical" evidence="17">
    <location>
        <begin position="145"/>
        <end position="168"/>
    </location>
</feature>
<dbReference type="InterPro" id="IPR017205">
    <property type="entry name" value="Sig_transdc_His_kinase_ChrS"/>
</dbReference>
<evidence type="ECO:0000256" key="11">
    <source>
        <dbReference type="ARBA" id="ARBA00023004"/>
    </source>
</evidence>
<dbReference type="InterPro" id="IPR036890">
    <property type="entry name" value="HATPase_C_sf"/>
</dbReference>
<feature type="transmembrane region" description="Helical" evidence="17">
    <location>
        <begin position="16"/>
        <end position="36"/>
    </location>
</feature>
<evidence type="ECO:0000313" key="20">
    <source>
        <dbReference type="Proteomes" id="UP001595699"/>
    </source>
</evidence>
<dbReference type="CDD" id="cd16917">
    <property type="entry name" value="HATPase_UhpB-NarQ-NarX-like"/>
    <property type="match status" value="1"/>
</dbReference>
<dbReference type="InterPro" id="IPR003594">
    <property type="entry name" value="HATPase_dom"/>
</dbReference>
<dbReference type="Gene3D" id="3.30.565.10">
    <property type="entry name" value="Histidine kinase-like ATPase, C-terminal domain"/>
    <property type="match status" value="1"/>
</dbReference>
<gene>
    <name evidence="19" type="ORF">ACFOUW_11835</name>
</gene>
<keyword evidence="13" id="KW-0411">Iron-sulfur</keyword>
<organism evidence="19 20">
    <name type="scientific">Tenggerimyces flavus</name>
    <dbReference type="NCBI Taxonomy" id="1708749"/>
    <lineage>
        <taxon>Bacteria</taxon>
        <taxon>Bacillati</taxon>
        <taxon>Actinomycetota</taxon>
        <taxon>Actinomycetes</taxon>
        <taxon>Propionibacteriales</taxon>
        <taxon>Nocardioidaceae</taxon>
        <taxon>Tenggerimyces</taxon>
    </lineage>
</organism>
<dbReference type="GO" id="GO:0016301">
    <property type="term" value="F:kinase activity"/>
    <property type="evidence" value="ECO:0007669"/>
    <property type="project" value="UniProtKB-KW"/>
</dbReference>
<dbReference type="PRINTS" id="PR00344">
    <property type="entry name" value="BCTRLSENSOR"/>
</dbReference>
<dbReference type="Gene3D" id="1.20.5.1930">
    <property type="match status" value="1"/>
</dbReference>
<keyword evidence="17" id="KW-0472">Membrane</keyword>
<comment type="function">
    <text evidence="14">Member of the two-component regulatory system NreB/NreC involved in the control of dissimilatory nitrate/nitrite reduction in response to oxygen. NreB functions as a direct oxygen sensor histidine kinase which is autophosphorylated, in the absence of oxygen, probably at the conserved histidine residue, and transfers its phosphate group probably to a conserved aspartate residue of NreC. NreB/NreC activates the expression of the nitrate (narGHJI) and nitrite (nir) reductase operons, as well as the putative nitrate transporter gene narT.</text>
</comment>
<feature type="transmembrane region" description="Helical" evidence="17">
    <location>
        <begin position="45"/>
        <end position="65"/>
    </location>
</feature>
<dbReference type="InterPro" id="IPR011712">
    <property type="entry name" value="Sig_transdc_His_kin_sub3_dim/P"/>
</dbReference>
<evidence type="ECO:0000256" key="13">
    <source>
        <dbReference type="ARBA" id="ARBA00023014"/>
    </source>
</evidence>
<dbReference type="PANTHER" id="PTHR24421:SF62">
    <property type="entry name" value="SENSORY TRANSDUCTION HISTIDINE KINASE"/>
    <property type="match status" value="1"/>
</dbReference>
<accession>A0ABV7Y892</accession>
<comment type="cofactor">
    <cofactor evidence="2">
        <name>[4Fe-4S] cluster</name>
        <dbReference type="ChEBI" id="CHEBI:49883"/>
    </cofactor>
</comment>
<protein>
    <recommendedName>
        <fullName evidence="5">Oxygen sensor histidine kinase NreB</fullName>
        <ecNumber evidence="4">2.7.13.3</ecNumber>
    </recommendedName>
    <alternativeName>
        <fullName evidence="15">Nitrogen regulation protein B</fullName>
    </alternativeName>
</protein>
<evidence type="ECO:0000256" key="7">
    <source>
        <dbReference type="ARBA" id="ARBA00022490"/>
    </source>
</evidence>
<comment type="catalytic activity">
    <reaction evidence="1">
        <text>ATP + protein L-histidine = ADP + protein N-phospho-L-histidine.</text>
        <dbReference type="EC" id="2.7.13.3"/>
    </reaction>
</comment>
<comment type="subcellular location">
    <subcellularLocation>
        <location evidence="3">Cytoplasm</location>
    </subcellularLocation>
</comment>
<feature type="domain" description="Histidine kinase" evidence="18">
    <location>
        <begin position="324"/>
        <end position="418"/>
    </location>
</feature>
<dbReference type="Proteomes" id="UP001595699">
    <property type="component" value="Unassembled WGS sequence"/>
</dbReference>
<dbReference type="Pfam" id="PF02518">
    <property type="entry name" value="HATPase_c"/>
    <property type="match status" value="1"/>
</dbReference>
<evidence type="ECO:0000256" key="17">
    <source>
        <dbReference type="SAM" id="Phobius"/>
    </source>
</evidence>
<evidence type="ECO:0000256" key="6">
    <source>
        <dbReference type="ARBA" id="ARBA00022485"/>
    </source>
</evidence>
<evidence type="ECO:0000256" key="16">
    <source>
        <dbReference type="SAM" id="Coils"/>
    </source>
</evidence>
<keyword evidence="17" id="KW-0812">Transmembrane</keyword>
<feature type="transmembrane region" description="Helical" evidence="17">
    <location>
        <begin position="115"/>
        <end position="133"/>
    </location>
</feature>
<dbReference type="Pfam" id="PF07730">
    <property type="entry name" value="HisKA_3"/>
    <property type="match status" value="1"/>
</dbReference>
<evidence type="ECO:0000256" key="14">
    <source>
        <dbReference type="ARBA" id="ARBA00024827"/>
    </source>
</evidence>
<evidence type="ECO:0000313" key="19">
    <source>
        <dbReference type="EMBL" id="MFC3761531.1"/>
    </source>
</evidence>
<evidence type="ECO:0000256" key="9">
    <source>
        <dbReference type="ARBA" id="ARBA00022723"/>
    </source>
</evidence>
<keyword evidence="20" id="KW-1185">Reference proteome</keyword>
<evidence type="ECO:0000259" key="18">
    <source>
        <dbReference type="PROSITE" id="PS50109"/>
    </source>
</evidence>
<evidence type="ECO:0000256" key="12">
    <source>
        <dbReference type="ARBA" id="ARBA00023012"/>
    </source>
</evidence>
<keyword evidence="11" id="KW-0408">Iron</keyword>
<dbReference type="InterPro" id="IPR050482">
    <property type="entry name" value="Sensor_HK_TwoCompSys"/>
</dbReference>
<evidence type="ECO:0000256" key="3">
    <source>
        <dbReference type="ARBA" id="ARBA00004496"/>
    </source>
</evidence>
<proteinExistence type="predicted"/>
<keyword evidence="8" id="KW-0808">Transferase</keyword>
<keyword evidence="9" id="KW-0479">Metal-binding</keyword>